<dbReference type="InterPro" id="IPR050411">
    <property type="entry name" value="AlphaKG_dependent_hydroxylases"/>
</dbReference>
<evidence type="ECO:0000259" key="3">
    <source>
        <dbReference type="Pfam" id="PF02668"/>
    </source>
</evidence>
<reference evidence="4" key="1">
    <citation type="submission" date="2023-06" db="EMBL/GenBank/DDBJ databases">
        <title>Survivors Of The Sea: Transcriptome response of Skeletonema marinoi to long-term dormancy.</title>
        <authorList>
            <person name="Pinder M.I.M."/>
            <person name="Kourtchenko O."/>
            <person name="Robertson E.K."/>
            <person name="Larsson T."/>
            <person name="Maumus F."/>
            <person name="Osuna-Cruz C.M."/>
            <person name="Vancaester E."/>
            <person name="Stenow R."/>
            <person name="Vandepoele K."/>
            <person name="Ploug H."/>
            <person name="Bruchert V."/>
            <person name="Godhe A."/>
            <person name="Topel M."/>
        </authorList>
    </citation>
    <scope>NUCLEOTIDE SEQUENCE</scope>
    <source>
        <strain evidence="4">R05AC</strain>
    </source>
</reference>
<protein>
    <submittedName>
        <fullName evidence="4">TauD domain-containing protein</fullName>
    </submittedName>
</protein>
<keyword evidence="2" id="KW-0045">Antibiotic biosynthesis</keyword>
<evidence type="ECO:0000313" key="4">
    <source>
        <dbReference type="EMBL" id="KAK1732934.1"/>
    </source>
</evidence>
<evidence type="ECO:0000256" key="1">
    <source>
        <dbReference type="ARBA" id="ARBA00023002"/>
    </source>
</evidence>
<dbReference type="AlphaFoldDB" id="A0AAD8XST9"/>
<gene>
    <name evidence="4" type="ORF">QTG54_016472</name>
</gene>
<dbReference type="Gene3D" id="3.60.130.10">
    <property type="entry name" value="Clavaminate synthase-like"/>
    <property type="match status" value="1"/>
</dbReference>
<dbReference type="Proteomes" id="UP001224775">
    <property type="component" value="Unassembled WGS sequence"/>
</dbReference>
<evidence type="ECO:0000313" key="5">
    <source>
        <dbReference type="Proteomes" id="UP001224775"/>
    </source>
</evidence>
<dbReference type="InterPro" id="IPR003819">
    <property type="entry name" value="TauD/TfdA-like"/>
</dbReference>
<sequence length="475" mass="54307">MSTSSTFIGSLDVDNVTTSLLDEKSKLPLIISPRLDDSLEFLCHWLVANRPWVDEQILNYGAVLIRGFQVNDAPEFERAIQSLQPSLSDSYRGTSPRSVFAGTKYTFSAADAPVNYPIAQHCEMSFLDSPPKQLYFGCLQESRTGGGETALCDFRSVAEQLDGSLRKKFESKKLQYRRRHYNEGEKWTTDVGSMLSWRQMFGTSDKSKVEELCREEGAPQPQWIGQNNDTFYQDWQDEPFVRHPVTNEVVWFNHLQVFHWSTFPCELWYAFCRLHDVRFLFRSIFFWVISIIKYVFLGHRMALDLRFGDGTDISVSEANQVRKIIHKNMVFSSWQKGDIMCIDNFSVSHGRQPTYDLGRKILVAWSTPINKRSLQLPYIEEEDIAEEVGLTKESEDAMIFDDKLVPGAVIATPDCTPVSTLTRAESEDLRDSFALSMEKIARNDSFLNVSARGSVGGCHKRNKSCPVQHMDELFA</sequence>
<accession>A0AAD8XST9</accession>
<dbReference type="GO" id="GO:0016491">
    <property type="term" value="F:oxidoreductase activity"/>
    <property type="evidence" value="ECO:0007669"/>
    <property type="project" value="UniProtKB-KW"/>
</dbReference>
<dbReference type="Pfam" id="PF02668">
    <property type="entry name" value="TauD"/>
    <property type="match status" value="1"/>
</dbReference>
<dbReference type="SUPFAM" id="SSF51197">
    <property type="entry name" value="Clavaminate synthase-like"/>
    <property type="match status" value="1"/>
</dbReference>
<dbReference type="PANTHER" id="PTHR10696:SF56">
    <property type="entry name" value="TAUD_TFDA-LIKE DOMAIN-CONTAINING PROTEIN"/>
    <property type="match status" value="1"/>
</dbReference>
<dbReference type="InterPro" id="IPR042098">
    <property type="entry name" value="TauD-like_sf"/>
</dbReference>
<dbReference type="PANTHER" id="PTHR10696">
    <property type="entry name" value="GAMMA-BUTYROBETAINE HYDROXYLASE-RELATED"/>
    <property type="match status" value="1"/>
</dbReference>
<organism evidence="4 5">
    <name type="scientific">Skeletonema marinoi</name>
    <dbReference type="NCBI Taxonomy" id="267567"/>
    <lineage>
        <taxon>Eukaryota</taxon>
        <taxon>Sar</taxon>
        <taxon>Stramenopiles</taxon>
        <taxon>Ochrophyta</taxon>
        <taxon>Bacillariophyta</taxon>
        <taxon>Coscinodiscophyceae</taxon>
        <taxon>Thalassiosirophycidae</taxon>
        <taxon>Thalassiosirales</taxon>
        <taxon>Skeletonemataceae</taxon>
        <taxon>Skeletonema</taxon>
        <taxon>Skeletonema marinoi-dohrnii complex</taxon>
    </lineage>
</organism>
<evidence type="ECO:0000256" key="2">
    <source>
        <dbReference type="ARBA" id="ARBA00023194"/>
    </source>
</evidence>
<dbReference type="EMBL" id="JATAAI010000056">
    <property type="protein sequence ID" value="KAK1732934.1"/>
    <property type="molecule type" value="Genomic_DNA"/>
</dbReference>
<proteinExistence type="predicted"/>
<keyword evidence="5" id="KW-1185">Reference proteome</keyword>
<feature type="domain" description="TauD/TfdA-like" evidence="3">
    <location>
        <begin position="48"/>
        <end position="365"/>
    </location>
</feature>
<keyword evidence="1" id="KW-0560">Oxidoreductase</keyword>
<dbReference type="GO" id="GO:0017000">
    <property type="term" value="P:antibiotic biosynthetic process"/>
    <property type="evidence" value="ECO:0007669"/>
    <property type="project" value="UniProtKB-KW"/>
</dbReference>
<comment type="caution">
    <text evidence="4">The sequence shown here is derived from an EMBL/GenBank/DDBJ whole genome shotgun (WGS) entry which is preliminary data.</text>
</comment>
<name>A0AAD8XST9_9STRA</name>